<dbReference type="InterPro" id="IPR027443">
    <property type="entry name" value="IPNS-like_sf"/>
</dbReference>
<dbReference type="AlphaFoldDB" id="A0AAV1WKE6"/>
<sequence>MEMESNRAELILNSIQKEQLVIHLALLGASSQKLNKRGYHQMHDVTLPNSIELYYPSLNGWSYIDPILGLIDGQVLKGLALISGRSNVRLIKFIVETMSPIAPNSISMPKEPQKDSIMINGIFKSPMHMVVTNTKKLRMFVAMFDEPEPENEIGPVEGLIDETRPRLYRNIMVISTTGATKRIAALSTTVFVSLKTSFFNKHAIRANTLCFLGDSHAT</sequence>
<reference evidence="1 2" key="1">
    <citation type="submission" date="2024-03" db="EMBL/GenBank/DDBJ databases">
        <authorList>
            <person name="Martinez-Hernandez J."/>
        </authorList>
    </citation>
    <scope>NUCLEOTIDE SEQUENCE [LARGE SCALE GENOMIC DNA]</scope>
</reference>
<organism evidence="1 2">
    <name type="scientific">Lupinus luteus</name>
    <name type="common">European yellow lupine</name>
    <dbReference type="NCBI Taxonomy" id="3873"/>
    <lineage>
        <taxon>Eukaryota</taxon>
        <taxon>Viridiplantae</taxon>
        <taxon>Streptophyta</taxon>
        <taxon>Embryophyta</taxon>
        <taxon>Tracheophyta</taxon>
        <taxon>Spermatophyta</taxon>
        <taxon>Magnoliopsida</taxon>
        <taxon>eudicotyledons</taxon>
        <taxon>Gunneridae</taxon>
        <taxon>Pentapetalae</taxon>
        <taxon>rosids</taxon>
        <taxon>fabids</taxon>
        <taxon>Fabales</taxon>
        <taxon>Fabaceae</taxon>
        <taxon>Papilionoideae</taxon>
        <taxon>50 kb inversion clade</taxon>
        <taxon>genistoids sensu lato</taxon>
        <taxon>core genistoids</taxon>
        <taxon>Genisteae</taxon>
        <taxon>Lupinus</taxon>
    </lineage>
</organism>
<accession>A0AAV1WKE6</accession>
<evidence type="ECO:0000313" key="2">
    <source>
        <dbReference type="Proteomes" id="UP001497480"/>
    </source>
</evidence>
<evidence type="ECO:0000313" key="1">
    <source>
        <dbReference type="EMBL" id="CAL0309387.1"/>
    </source>
</evidence>
<gene>
    <name evidence="1" type="ORF">LLUT_LOCUS10447</name>
</gene>
<dbReference type="Gene3D" id="2.60.120.330">
    <property type="entry name" value="B-lactam Antibiotic, Isopenicillin N Synthase, Chain"/>
    <property type="match status" value="1"/>
</dbReference>
<dbReference type="Proteomes" id="UP001497480">
    <property type="component" value="Unassembled WGS sequence"/>
</dbReference>
<proteinExistence type="predicted"/>
<name>A0AAV1WKE6_LUPLU</name>
<dbReference type="SUPFAM" id="SSF51197">
    <property type="entry name" value="Clavaminate synthase-like"/>
    <property type="match status" value="1"/>
</dbReference>
<protein>
    <submittedName>
        <fullName evidence="1">Uncharacterized protein</fullName>
    </submittedName>
</protein>
<comment type="caution">
    <text evidence="1">The sequence shown here is derived from an EMBL/GenBank/DDBJ whole genome shotgun (WGS) entry which is preliminary data.</text>
</comment>
<keyword evidence="2" id="KW-1185">Reference proteome</keyword>
<dbReference type="EMBL" id="CAXHTB010000007">
    <property type="protein sequence ID" value="CAL0309387.1"/>
    <property type="molecule type" value="Genomic_DNA"/>
</dbReference>